<dbReference type="EMBL" id="HACM01005793">
    <property type="protein sequence ID" value="CRZ06235.1"/>
    <property type="molecule type" value="Transcribed_RNA"/>
</dbReference>
<sequence>MPWNLVYCPLGTIPQTLDTDELFHLLPSFSLPLPLLYASGKGSSSEHSSSHQILLQLESRNLGFGSEKHQEESIIPTINLNGTPFVLPEFFFDEICSSKVSTSHKGSSPKGRLN</sequence>
<reference evidence="1" key="1">
    <citation type="submission" date="2015-04" db="EMBL/GenBank/DDBJ databases">
        <title>The genome sequence of the plant pathogenic Rhizarian Plasmodiophora brassicae reveals insights in its biotrophic life cycle and the origin of chitin synthesis.</title>
        <authorList>
            <person name="Schwelm A."/>
            <person name="Fogelqvist J."/>
            <person name="Knaust A."/>
            <person name="Julke S."/>
            <person name="Lilja T."/>
            <person name="Dhandapani V."/>
            <person name="Bonilla-Rosso G."/>
            <person name="Karlsson M."/>
            <person name="Shevchenko A."/>
            <person name="Choi S.R."/>
            <person name="Kim H.G."/>
            <person name="Park J.Y."/>
            <person name="Lim Y.P."/>
            <person name="Ludwig-Muller J."/>
            <person name="Dixelius C."/>
        </authorList>
    </citation>
    <scope>NUCLEOTIDE SEQUENCE</scope>
    <source>
        <tissue evidence="1">Potato root galls</tissue>
    </source>
</reference>
<evidence type="ECO:0000313" key="1">
    <source>
        <dbReference type="EMBL" id="CRZ06235.1"/>
    </source>
</evidence>
<proteinExistence type="predicted"/>
<name>A0A0H5QWD6_9EUKA</name>
<feature type="non-terminal residue" evidence="1">
    <location>
        <position position="114"/>
    </location>
</feature>
<protein>
    <submittedName>
        <fullName evidence="1">Uncharacterized protein</fullName>
    </submittedName>
</protein>
<organism evidence="1">
    <name type="scientific">Spongospora subterranea</name>
    <dbReference type="NCBI Taxonomy" id="70186"/>
    <lineage>
        <taxon>Eukaryota</taxon>
        <taxon>Sar</taxon>
        <taxon>Rhizaria</taxon>
        <taxon>Endomyxa</taxon>
        <taxon>Phytomyxea</taxon>
        <taxon>Plasmodiophorida</taxon>
        <taxon>Plasmodiophoridae</taxon>
        <taxon>Spongospora</taxon>
    </lineage>
</organism>
<dbReference type="AlphaFoldDB" id="A0A0H5QWD6"/>
<accession>A0A0H5QWD6</accession>